<keyword evidence="1 3" id="KW-0378">Hydrolase</keyword>
<dbReference type="Pfam" id="PF16341">
    <property type="entry name" value="DUF4971"/>
    <property type="match status" value="1"/>
</dbReference>
<evidence type="ECO:0000256" key="3">
    <source>
        <dbReference type="RuleBase" id="RU000489"/>
    </source>
</evidence>
<evidence type="ECO:0000256" key="2">
    <source>
        <dbReference type="ARBA" id="ARBA00023295"/>
    </source>
</evidence>
<dbReference type="InterPro" id="IPR032511">
    <property type="entry name" value="DUF4971"/>
</dbReference>
<evidence type="ECO:0000313" key="7">
    <source>
        <dbReference type="EMBL" id="MDY7257432.1"/>
    </source>
</evidence>
<evidence type="ECO:0000313" key="8">
    <source>
        <dbReference type="Proteomes" id="UP001292913"/>
    </source>
</evidence>
<dbReference type="RefSeq" id="WP_217721742.1">
    <property type="nucleotide sequence ID" value="NZ_JARZAK010000003.1"/>
</dbReference>
<dbReference type="PROSITE" id="PS51910">
    <property type="entry name" value="GH18_2"/>
    <property type="match status" value="1"/>
</dbReference>
<keyword evidence="2 3" id="KW-0326">Glycosidase</keyword>
<feature type="chain" id="PRO_5046866095" evidence="5">
    <location>
        <begin position="27"/>
        <end position="450"/>
    </location>
</feature>
<dbReference type="GO" id="GO:0016787">
    <property type="term" value="F:hydrolase activity"/>
    <property type="evidence" value="ECO:0007669"/>
    <property type="project" value="UniProtKB-KW"/>
</dbReference>
<dbReference type="InterPro" id="IPR011583">
    <property type="entry name" value="Chitinase_II/V-like_cat"/>
</dbReference>
<evidence type="ECO:0000256" key="4">
    <source>
        <dbReference type="RuleBase" id="RU004453"/>
    </source>
</evidence>
<sequence>MKKSIYQMMGMVIGIILIATSCSSSSSEETPVTNAGPLQSFIIQCGGSYYRRTIDQSSRVISLSGIHFSADITGVSYQLAEGATIAPAPQSIALWNNTQEFTVTTADGSQVVYTVNLPDLQEPEPELYKPVVLGYLPLNDFQYDTQLSHIHWEYLTHVAICFLKVKSDGTLNPEQVAGHIVEARNTARKNGVKVLISLCKNTPKEFTNAIKEPSTRTKLVEGIINFVEQYELDGFDIDYEEYSGDQGAPWWNQYRPVLMEFFKELYEAKEAAHPEWLMTSATADPTWLNYGVDWQQYFDFLNLMSYDRYVPKGGSKGSFTNAPGPDATMANFTGDLTYWNTTLKTPKEKLLGGLPFYGFTWENLATADDTGAIRYFNILSEYSTVSGIESMNHYGKTYWNGPEMIREKCQYVKDNQFGGVIIWQLFMDAKDDSPHKLLDVIGKTFQMDKN</sequence>
<evidence type="ECO:0000256" key="5">
    <source>
        <dbReference type="SAM" id="SignalP"/>
    </source>
</evidence>
<dbReference type="PANTHER" id="PTHR46073">
    <property type="entry name" value="CHITINASE"/>
    <property type="match status" value="1"/>
</dbReference>
<dbReference type="Pfam" id="PF00704">
    <property type="entry name" value="Glyco_hydro_18"/>
    <property type="match status" value="1"/>
</dbReference>
<reference evidence="7 8" key="1">
    <citation type="submission" date="2023-04" db="EMBL/GenBank/DDBJ databases">
        <title>Bacteroides pacosi sp. nov., isolated from the fecal material of an alpaca.</title>
        <authorList>
            <person name="Miller S."/>
            <person name="Hendry M."/>
            <person name="King J."/>
            <person name="Sankaranarayanan K."/>
            <person name="Lawson P.A."/>
        </authorList>
    </citation>
    <scope>NUCLEOTIDE SEQUENCE [LARGE SCALE GENOMIC DNA]</scope>
    <source>
        <strain evidence="7 8">A2-P53</strain>
    </source>
</reference>
<protein>
    <submittedName>
        <fullName evidence="7">Glycosyl hydrolase family 18 protein</fullName>
    </submittedName>
</protein>
<evidence type="ECO:0000256" key="1">
    <source>
        <dbReference type="ARBA" id="ARBA00022801"/>
    </source>
</evidence>
<dbReference type="EMBL" id="JARZAK010000003">
    <property type="protein sequence ID" value="MDY7257432.1"/>
    <property type="molecule type" value="Genomic_DNA"/>
</dbReference>
<dbReference type="PROSITE" id="PS01095">
    <property type="entry name" value="GH18_1"/>
    <property type="match status" value="1"/>
</dbReference>
<feature type="domain" description="GH18" evidence="6">
    <location>
        <begin position="130"/>
        <end position="450"/>
    </location>
</feature>
<comment type="similarity">
    <text evidence="4">Belongs to the glycosyl hydrolase 18 family.</text>
</comment>
<proteinExistence type="inferred from homology"/>
<feature type="signal peptide" evidence="5">
    <location>
        <begin position="1"/>
        <end position="26"/>
    </location>
</feature>
<dbReference type="InterPro" id="IPR001579">
    <property type="entry name" value="Glyco_hydro_18_chit_AS"/>
</dbReference>
<accession>A0ABU5HNH5</accession>
<evidence type="ECO:0000259" key="6">
    <source>
        <dbReference type="PROSITE" id="PS51910"/>
    </source>
</evidence>
<gene>
    <name evidence="7" type="ORF">QHG74_06860</name>
</gene>
<dbReference type="PROSITE" id="PS51257">
    <property type="entry name" value="PROKAR_LIPOPROTEIN"/>
    <property type="match status" value="1"/>
</dbReference>
<keyword evidence="5" id="KW-0732">Signal</keyword>
<dbReference type="Proteomes" id="UP001292913">
    <property type="component" value="Unassembled WGS sequence"/>
</dbReference>
<name>A0ABU5HNH5_9BACE</name>
<comment type="caution">
    <text evidence="7">The sequence shown here is derived from an EMBL/GenBank/DDBJ whole genome shotgun (WGS) entry which is preliminary data.</text>
</comment>
<keyword evidence="8" id="KW-1185">Reference proteome</keyword>
<dbReference type="PANTHER" id="PTHR46073:SF1">
    <property type="entry name" value="GH18 DOMAIN-CONTAINING PROTEIN-RELATED"/>
    <property type="match status" value="1"/>
</dbReference>
<dbReference type="InterPro" id="IPR001223">
    <property type="entry name" value="Glyco_hydro18_cat"/>
</dbReference>
<dbReference type="SMART" id="SM00636">
    <property type="entry name" value="Glyco_18"/>
    <property type="match status" value="1"/>
</dbReference>
<organism evidence="7 8">
    <name type="scientific">Bacteroides vicugnae</name>
    <dbReference type="NCBI Taxonomy" id="3037989"/>
    <lineage>
        <taxon>Bacteria</taxon>
        <taxon>Pseudomonadati</taxon>
        <taxon>Bacteroidota</taxon>
        <taxon>Bacteroidia</taxon>
        <taxon>Bacteroidales</taxon>
        <taxon>Bacteroidaceae</taxon>
        <taxon>Bacteroides</taxon>
    </lineage>
</organism>